<dbReference type="PROSITE" id="PS51083">
    <property type="entry name" value="ZF_HIT"/>
    <property type="match status" value="1"/>
</dbReference>
<evidence type="ECO:0000313" key="3">
    <source>
        <dbReference type="EMBL" id="EGF83049.1"/>
    </source>
</evidence>
<dbReference type="CDD" id="cd23024">
    <property type="entry name" value="zf-HIT_ZNHIT2-3"/>
    <property type="match status" value="1"/>
</dbReference>
<keyword evidence="1" id="KW-0862">Zinc</keyword>
<dbReference type="EMBL" id="GL882879">
    <property type="protein sequence ID" value="EGF83049.1"/>
    <property type="molecule type" value="Genomic_DNA"/>
</dbReference>
<organism evidence="3 4">
    <name type="scientific">Batrachochytrium dendrobatidis (strain JAM81 / FGSC 10211)</name>
    <name type="common">Frog chytrid fungus</name>
    <dbReference type="NCBI Taxonomy" id="684364"/>
    <lineage>
        <taxon>Eukaryota</taxon>
        <taxon>Fungi</taxon>
        <taxon>Fungi incertae sedis</taxon>
        <taxon>Chytridiomycota</taxon>
        <taxon>Chytridiomycota incertae sedis</taxon>
        <taxon>Chytridiomycetes</taxon>
        <taxon>Rhizophydiales</taxon>
        <taxon>Rhizophydiales incertae sedis</taxon>
        <taxon>Batrachochytrium</taxon>
    </lineage>
</organism>
<dbReference type="Pfam" id="PF04438">
    <property type="entry name" value="zf-HIT"/>
    <property type="match status" value="1"/>
</dbReference>
<dbReference type="InParanoid" id="F4NSS4"/>
<keyword evidence="4" id="KW-1185">Reference proteome</keyword>
<dbReference type="AlphaFoldDB" id="F4NSS4"/>
<accession>F4NSS4</accession>
<proteinExistence type="predicted"/>
<dbReference type="InterPro" id="IPR039646">
    <property type="entry name" value="ZNHIT2"/>
</dbReference>
<dbReference type="HOGENOM" id="CLU_041572_0_0_1"/>
<gene>
    <name evidence="3" type="ORF">BATDEDRAFT_21372</name>
</gene>
<feature type="domain" description="HIT-type" evidence="2">
    <location>
        <begin position="28"/>
        <end position="61"/>
    </location>
</feature>
<keyword evidence="1" id="KW-0479">Metal-binding</keyword>
<dbReference type="InterPro" id="IPR007529">
    <property type="entry name" value="Znf_HIT"/>
</dbReference>
<name>F4NSS4_BATDJ</name>
<dbReference type="GeneID" id="18237635"/>
<protein>
    <recommendedName>
        <fullName evidence="2">HIT-type domain-containing protein</fullName>
    </recommendedName>
</protein>
<dbReference type="OrthoDB" id="18412at2759"/>
<dbReference type="OMA" id="LMPDYKP"/>
<dbReference type="GO" id="GO:0008270">
    <property type="term" value="F:zinc ion binding"/>
    <property type="evidence" value="ECO:0007669"/>
    <property type="project" value="UniProtKB-UniRule"/>
</dbReference>
<dbReference type="Proteomes" id="UP000007241">
    <property type="component" value="Unassembled WGS sequence"/>
</dbReference>
<reference evidence="3 4" key="1">
    <citation type="submission" date="2009-12" db="EMBL/GenBank/DDBJ databases">
        <title>The draft genome of Batrachochytrium dendrobatidis.</title>
        <authorList>
            <consortium name="US DOE Joint Genome Institute (JGI-PGF)"/>
            <person name="Kuo A."/>
            <person name="Salamov A."/>
            <person name="Schmutz J."/>
            <person name="Lucas S."/>
            <person name="Pitluck S."/>
            <person name="Rosenblum E."/>
            <person name="Stajich J."/>
            <person name="Eisen M."/>
            <person name="Grigoriev I.V."/>
        </authorList>
    </citation>
    <scope>NUCLEOTIDE SEQUENCE [LARGE SCALE GENOMIC DNA]</scope>
    <source>
        <strain evidence="4">JAM81 / FGSC 10211</strain>
    </source>
</reference>
<dbReference type="Gene3D" id="3.30.60.190">
    <property type="match status" value="1"/>
</dbReference>
<sequence>MQLLQTPDKDQETAIDAAILLKSSRSLCGICMVQGSSYTCPRCNLPYCSLSCYKSDMHADCTEAFYKSNFVNELHSNRVSDADRLHMLRILDEHEKAALNEEQQTFENVPSTSTINKMTDCLSDIDLDTASVKDILSRLPPQEVERFNLIIKNKDAAMLLLPDWKPWWNAKVHGNSIIDIEGTYDDGIPLLLETKQISTITKVKPNARLVFSILDIMYDMYAFAGKTCSTSKRALYCSIAYVYVCRTLNGDVFESCSESFFLVTQASYIFDASCSCKFVFESPKEVVSTLSSRLLAHCDLSPKGVMAILSDACKIIQSRLFIVAALSDLHRMVSNVPKNSRANSISQKIYFFACLANDAALQKEFQLDALFKECRVCLETEIDRLYAFEKTASDLQKAIKDADIQQNRRLIQEVSSVSTHLVKF</sequence>
<dbReference type="PANTHER" id="PTHR15555:SF0">
    <property type="entry name" value="ZINC FINGER HIT DOMAIN-CONTAINING PROTEIN 2"/>
    <property type="match status" value="1"/>
</dbReference>
<evidence type="ECO:0000313" key="4">
    <source>
        <dbReference type="Proteomes" id="UP000007241"/>
    </source>
</evidence>
<evidence type="ECO:0000256" key="1">
    <source>
        <dbReference type="PROSITE-ProRule" id="PRU00453"/>
    </source>
</evidence>
<dbReference type="PANTHER" id="PTHR15555">
    <property type="entry name" value="ZINC FINGER HIT DOMAIN CONTAINING PROTEIN 2 PROTEIN FON -RELATED"/>
    <property type="match status" value="1"/>
</dbReference>
<dbReference type="SUPFAM" id="SSF144232">
    <property type="entry name" value="HIT/MYND zinc finger-like"/>
    <property type="match status" value="1"/>
</dbReference>
<keyword evidence="1" id="KW-0863">Zinc-finger</keyword>
<evidence type="ECO:0000259" key="2">
    <source>
        <dbReference type="PROSITE" id="PS51083"/>
    </source>
</evidence>
<dbReference type="STRING" id="684364.F4NSS4"/>
<dbReference type="RefSeq" id="XP_006675268.1">
    <property type="nucleotide sequence ID" value="XM_006675205.1"/>
</dbReference>